<dbReference type="InterPro" id="IPR050109">
    <property type="entry name" value="HTH-type_TetR-like_transc_reg"/>
</dbReference>
<dbReference type="GO" id="GO:0000976">
    <property type="term" value="F:transcription cis-regulatory region binding"/>
    <property type="evidence" value="ECO:0007669"/>
    <property type="project" value="TreeGrafter"/>
</dbReference>
<dbReference type="InterPro" id="IPR009057">
    <property type="entry name" value="Homeodomain-like_sf"/>
</dbReference>
<dbReference type="Pfam" id="PF17932">
    <property type="entry name" value="TetR_C_24"/>
    <property type="match status" value="1"/>
</dbReference>
<keyword evidence="1" id="KW-0805">Transcription regulation</keyword>
<evidence type="ECO:0000313" key="6">
    <source>
        <dbReference type="EMBL" id="PSK99203.1"/>
    </source>
</evidence>
<dbReference type="Gene3D" id="1.10.10.60">
    <property type="entry name" value="Homeodomain-like"/>
    <property type="match status" value="1"/>
</dbReference>
<sequence>MRPENEPSGRKRSFIEDARRAQVVQAARETVAAVGHANASLARIAEHAGISKSVISYHFDGKDELLEQVATQFFEQTWEYMEPRIAAAGSAAERVRAWIDAQMSYFAAHRPAFLAMIEIVANHRRADGTRPFAASEQEELEALAEVLADGQSAGEFRDFDTRTYAMIISQAMEGALSRWALDEAVDLSVQSRALRDFVDNAIGR</sequence>
<feature type="domain" description="HTH tetR-type" evidence="5">
    <location>
        <begin position="17"/>
        <end position="77"/>
    </location>
</feature>
<organism evidence="6 7">
    <name type="scientific">Haloactinopolyspora alba</name>
    <dbReference type="NCBI Taxonomy" id="648780"/>
    <lineage>
        <taxon>Bacteria</taxon>
        <taxon>Bacillati</taxon>
        <taxon>Actinomycetota</taxon>
        <taxon>Actinomycetes</taxon>
        <taxon>Jiangellales</taxon>
        <taxon>Jiangellaceae</taxon>
        <taxon>Haloactinopolyspora</taxon>
    </lineage>
</organism>
<dbReference type="AlphaFoldDB" id="A0A2P8DPS4"/>
<dbReference type="InterPro" id="IPR001647">
    <property type="entry name" value="HTH_TetR"/>
</dbReference>
<reference evidence="6 7" key="1">
    <citation type="submission" date="2018-03" db="EMBL/GenBank/DDBJ databases">
        <title>Genomic Encyclopedia of Archaeal and Bacterial Type Strains, Phase II (KMG-II): from individual species to whole genera.</title>
        <authorList>
            <person name="Goeker M."/>
        </authorList>
    </citation>
    <scope>NUCLEOTIDE SEQUENCE [LARGE SCALE GENOMIC DNA]</scope>
    <source>
        <strain evidence="6 7">DSM 45211</strain>
    </source>
</reference>
<dbReference type="Gene3D" id="1.10.357.10">
    <property type="entry name" value="Tetracycline Repressor, domain 2"/>
    <property type="match status" value="1"/>
</dbReference>
<name>A0A2P8DPS4_9ACTN</name>
<dbReference type="Proteomes" id="UP000243528">
    <property type="component" value="Unassembled WGS sequence"/>
</dbReference>
<keyword evidence="3" id="KW-0804">Transcription</keyword>
<dbReference type="InterPro" id="IPR041490">
    <property type="entry name" value="KstR2_TetR_C"/>
</dbReference>
<accession>A0A2P8DPS4</accession>
<evidence type="ECO:0000259" key="5">
    <source>
        <dbReference type="PROSITE" id="PS50977"/>
    </source>
</evidence>
<dbReference type="PRINTS" id="PR00455">
    <property type="entry name" value="HTHTETR"/>
</dbReference>
<proteinExistence type="predicted"/>
<keyword evidence="7" id="KW-1185">Reference proteome</keyword>
<dbReference type="GO" id="GO:0003700">
    <property type="term" value="F:DNA-binding transcription factor activity"/>
    <property type="evidence" value="ECO:0007669"/>
    <property type="project" value="TreeGrafter"/>
</dbReference>
<evidence type="ECO:0000256" key="1">
    <source>
        <dbReference type="ARBA" id="ARBA00023015"/>
    </source>
</evidence>
<keyword evidence="2 4" id="KW-0238">DNA-binding</keyword>
<comment type="caution">
    <text evidence="6">The sequence shown here is derived from an EMBL/GenBank/DDBJ whole genome shotgun (WGS) entry which is preliminary data.</text>
</comment>
<protein>
    <submittedName>
        <fullName evidence="6">TetR family transcriptional regulator</fullName>
    </submittedName>
</protein>
<dbReference type="OrthoDB" id="9806334at2"/>
<dbReference type="InterPro" id="IPR036271">
    <property type="entry name" value="Tet_transcr_reg_TetR-rel_C_sf"/>
</dbReference>
<gene>
    <name evidence="6" type="ORF">CLV30_118107</name>
</gene>
<dbReference type="SUPFAM" id="SSF48498">
    <property type="entry name" value="Tetracyclin repressor-like, C-terminal domain"/>
    <property type="match status" value="1"/>
</dbReference>
<evidence type="ECO:0000256" key="2">
    <source>
        <dbReference type="ARBA" id="ARBA00023125"/>
    </source>
</evidence>
<evidence type="ECO:0000313" key="7">
    <source>
        <dbReference type="Proteomes" id="UP000243528"/>
    </source>
</evidence>
<dbReference type="SUPFAM" id="SSF46689">
    <property type="entry name" value="Homeodomain-like"/>
    <property type="match status" value="1"/>
</dbReference>
<dbReference type="RefSeq" id="WP_106539081.1">
    <property type="nucleotide sequence ID" value="NZ_PYGE01000018.1"/>
</dbReference>
<evidence type="ECO:0000256" key="3">
    <source>
        <dbReference type="ARBA" id="ARBA00023163"/>
    </source>
</evidence>
<dbReference type="Pfam" id="PF00440">
    <property type="entry name" value="TetR_N"/>
    <property type="match status" value="1"/>
</dbReference>
<dbReference type="PANTHER" id="PTHR30055:SF234">
    <property type="entry name" value="HTH-TYPE TRANSCRIPTIONAL REGULATOR BETI"/>
    <property type="match status" value="1"/>
</dbReference>
<dbReference type="PANTHER" id="PTHR30055">
    <property type="entry name" value="HTH-TYPE TRANSCRIPTIONAL REGULATOR RUTR"/>
    <property type="match status" value="1"/>
</dbReference>
<dbReference type="PROSITE" id="PS50977">
    <property type="entry name" value="HTH_TETR_2"/>
    <property type="match status" value="1"/>
</dbReference>
<dbReference type="EMBL" id="PYGE01000018">
    <property type="protein sequence ID" value="PSK99203.1"/>
    <property type="molecule type" value="Genomic_DNA"/>
</dbReference>
<evidence type="ECO:0000256" key="4">
    <source>
        <dbReference type="PROSITE-ProRule" id="PRU00335"/>
    </source>
</evidence>
<feature type="DNA-binding region" description="H-T-H motif" evidence="4">
    <location>
        <begin position="40"/>
        <end position="59"/>
    </location>
</feature>